<dbReference type="AlphaFoldDB" id="A0A9Q0LBR0"/>
<comment type="similarity">
    <text evidence="1">Belongs to the eukaryotic initiation factor 4E family.</text>
</comment>
<sequence>MEEKKEKHLLQNEFSFYFVKKATDRSQDDYESRVKHICTFNTVEDFWGFYSHLVRPNDIQGGGDYLLFRSGIKPLWEDKENINGGKWILRLKKQLASRFFEDMILGLIGEQFEVEDKEICGIALSVRQNEDILSIWNKTSQNNQTNNQIRQDIFKILSIPEHTIIEYKAHREALRDKSSFRNTSVAPISIKNDKFNRRQNNMKKSDTKSQRNKPKETKQNN</sequence>
<dbReference type="InterPro" id="IPR023398">
    <property type="entry name" value="TIF_eIF4e-like"/>
</dbReference>
<dbReference type="Proteomes" id="UP001149090">
    <property type="component" value="Unassembled WGS sequence"/>
</dbReference>
<dbReference type="InterPro" id="IPR001040">
    <property type="entry name" value="TIF_eIF_4E"/>
</dbReference>
<dbReference type="Gene3D" id="3.30.760.10">
    <property type="entry name" value="RNA Cap, Translation Initiation Factor Eif4e"/>
    <property type="match status" value="1"/>
</dbReference>
<protein>
    <submittedName>
        <fullName evidence="3">Eukaryotic translation initiation factor 4e class ii 2b</fullName>
    </submittedName>
</protein>
<evidence type="ECO:0000313" key="3">
    <source>
        <dbReference type="EMBL" id="KAJ5068663.1"/>
    </source>
</evidence>
<evidence type="ECO:0000256" key="2">
    <source>
        <dbReference type="SAM" id="MobiDB-lite"/>
    </source>
</evidence>
<evidence type="ECO:0000256" key="1">
    <source>
        <dbReference type="RuleBase" id="RU004374"/>
    </source>
</evidence>
<accession>A0A9Q0LBR0</accession>
<organism evidence="3 4">
    <name type="scientific">Anaeramoeba ignava</name>
    <name type="common">Anaerobic marine amoeba</name>
    <dbReference type="NCBI Taxonomy" id="1746090"/>
    <lineage>
        <taxon>Eukaryota</taxon>
        <taxon>Metamonada</taxon>
        <taxon>Anaeramoebidae</taxon>
        <taxon>Anaeramoeba</taxon>
    </lineage>
</organism>
<proteinExistence type="inferred from homology"/>
<dbReference type="GO" id="GO:0000340">
    <property type="term" value="F:RNA 7-methylguanosine cap binding"/>
    <property type="evidence" value="ECO:0007669"/>
    <property type="project" value="TreeGrafter"/>
</dbReference>
<dbReference type="OrthoDB" id="590761at2759"/>
<keyword evidence="1 3" id="KW-0396">Initiation factor</keyword>
<feature type="region of interest" description="Disordered" evidence="2">
    <location>
        <begin position="189"/>
        <end position="221"/>
    </location>
</feature>
<keyword evidence="1" id="KW-0648">Protein biosynthesis</keyword>
<dbReference type="PANTHER" id="PTHR11960:SF18">
    <property type="entry name" value="EUKARYOTIC TRANSLATION INITIATION FACTOR 4E HOMOLOGOUS PROTEIN, ISOFORM B"/>
    <property type="match status" value="1"/>
</dbReference>
<dbReference type="GO" id="GO:0003743">
    <property type="term" value="F:translation initiation factor activity"/>
    <property type="evidence" value="ECO:0007669"/>
    <property type="project" value="UniProtKB-KW"/>
</dbReference>
<dbReference type="PROSITE" id="PS00813">
    <property type="entry name" value="IF4E"/>
    <property type="match status" value="1"/>
</dbReference>
<comment type="caution">
    <text evidence="3">The sequence shown here is derived from an EMBL/GenBank/DDBJ whole genome shotgun (WGS) entry which is preliminary data.</text>
</comment>
<dbReference type="PANTHER" id="PTHR11960">
    <property type="entry name" value="EUKARYOTIC TRANSLATION INITIATION FACTOR 4E RELATED"/>
    <property type="match status" value="1"/>
</dbReference>
<dbReference type="SUPFAM" id="SSF55418">
    <property type="entry name" value="eIF4e-like"/>
    <property type="match status" value="1"/>
</dbReference>
<dbReference type="Pfam" id="PF01652">
    <property type="entry name" value="IF4E"/>
    <property type="match status" value="1"/>
</dbReference>
<keyword evidence="1" id="KW-0694">RNA-binding</keyword>
<dbReference type="GO" id="GO:0016281">
    <property type="term" value="C:eukaryotic translation initiation factor 4F complex"/>
    <property type="evidence" value="ECO:0007669"/>
    <property type="project" value="TreeGrafter"/>
</dbReference>
<name>A0A9Q0LBR0_ANAIG</name>
<gene>
    <name evidence="3" type="ORF">M0811_02606</name>
</gene>
<reference evidence="3" key="1">
    <citation type="submission" date="2022-10" db="EMBL/GenBank/DDBJ databases">
        <title>Novel sulphate-reducing endosymbionts in the free-living metamonad Anaeramoeba.</title>
        <authorList>
            <person name="Jerlstrom-Hultqvist J."/>
            <person name="Cepicka I."/>
            <person name="Gallot-Lavallee L."/>
            <person name="Salas-Leiva D."/>
            <person name="Curtis B.A."/>
            <person name="Zahonova K."/>
            <person name="Pipaliya S."/>
            <person name="Dacks J."/>
            <person name="Roger A.J."/>
        </authorList>
    </citation>
    <scope>NUCLEOTIDE SEQUENCE</scope>
    <source>
        <strain evidence="3">BMAN</strain>
    </source>
</reference>
<dbReference type="OMA" id="VWNKTAN"/>
<feature type="compositionally biased region" description="Basic and acidic residues" evidence="2">
    <location>
        <begin position="203"/>
        <end position="221"/>
    </location>
</feature>
<keyword evidence="4" id="KW-1185">Reference proteome</keyword>
<dbReference type="InterPro" id="IPR019770">
    <property type="entry name" value="TIF_eIF_4E_CS"/>
</dbReference>
<dbReference type="EMBL" id="JAPDFW010000114">
    <property type="protein sequence ID" value="KAJ5068663.1"/>
    <property type="molecule type" value="Genomic_DNA"/>
</dbReference>
<evidence type="ECO:0000313" key="4">
    <source>
        <dbReference type="Proteomes" id="UP001149090"/>
    </source>
</evidence>